<gene>
    <name evidence="1" type="ORF">MNL13_06265</name>
</gene>
<protein>
    <submittedName>
        <fullName evidence="1">Uncharacterized protein</fullName>
    </submittedName>
</protein>
<dbReference type="Proteomes" id="UP000829580">
    <property type="component" value="Chromosome"/>
</dbReference>
<evidence type="ECO:0000313" key="1">
    <source>
        <dbReference type="EMBL" id="UNF28812.1"/>
    </source>
</evidence>
<evidence type="ECO:0000313" key="2">
    <source>
        <dbReference type="Proteomes" id="UP000829580"/>
    </source>
</evidence>
<reference evidence="1 2" key="1">
    <citation type="submission" date="2022-02" db="EMBL/GenBank/DDBJ databases">
        <title>Genomic structural plasticity of rodent-associated Bartonella in nature.</title>
        <authorList>
            <person name="Sousa K.C.M."/>
            <person name="Gutierrez R."/>
            <person name="Yahalomi D."/>
            <person name="Shalit T."/>
            <person name="Markus B."/>
            <person name="Nachum-Biala Y."/>
            <person name="Hawlena H."/>
            <person name="Marcos-Hadad E."/>
            <person name="Hazkani-Covo E."/>
            <person name="Neves H.R."/>
            <person name="Covo S."/>
            <person name="Harrus S."/>
        </authorList>
    </citation>
    <scope>NUCLEOTIDE SEQUENCE [LARGE SCALE GENOMIC DNA]</scope>
    <source>
        <strain evidence="1 2">B35_1_2</strain>
    </source>
</reference>
<dbReference type="RefSeq" id="WP_241448541.1">
    <property type="nucleotide sequence ID" value="NZ_CP093033.1"/>
</dbReference>
<sequence>MVLGKGGRKAKRKWDSGWFLSRGGIFLKKESTVGLLNGAFFCFFRGGMEVEEDWEERKL</sequence>
<accession>A0ABY3VZ49</accession>
<proteinExistence type="predicted"/>
<organism evidence="1 2">
    <name type="scientific">Bartonella krasnovii</name>
    <dbReference type="NCBI Taxonomy" id="2267275"/>
    <lineage>
        <taxon>Bacteria</taxon>
        <taxon>Pseudomonadati</taxon>
        <taxon>Pseudomonadota</taxon>
        <taxon>Alphaproteobacteria</taxon>
        <taxon>Hyphomicrobiales</taxon>
        <taxon>Bartonellaceae</taxon>
        <taxon>Bartonella</taxon>
    </lineage>
</organism>
<dbReference type="EMBL" id="CP093033">
    <property type="protein sequence ID" value="UNF28812.1"/>
    <property type="molecule type" value="Genomic_DNA"/>
</dbReference>
<name>A0ABY3VZ49_9HYPH</name>
<keyword evidence="2" id="KW-1185">Reference proteome</keyword>